<reference evidence="7 8" key="1">
    <citation type="submission" date="2018-03" db="EMBL/GenBank/DDBJ databases">
        <authorList>
            <person name="Guldener U."/>
        </authorList>
    </citation>
    <scope>NUCLEOTIDE SEQUENCE [LARGE SCALE GENOMIC DNA]</scope>
    <source>
        <strain evidence="7 8">DAOM196992</strain>
    </source>
</reference>
<evidence type="ECO:0000313" key="8">
    <source>
        <dbReference type="Proteomes" id="UP000323386"/>
    </source>
</evidence>
<dbReference type="GO" id="GO:0030915">
    <property type="term" value="C:Smc5-Smc6 complex"/>
    <property type="evidence" value="ECO:0007669"/>
    <property type="project" value="TreeGrafter"/>
</dbReference>
<evidence type="ECO:0000313" key="7">
    <source>
        <dbReference type="EMBL" id="SPO41460.1"/>
    </source>
</evidence>
<evidence type="ECO:0000256" key="4">
    <source>
        <dbReference type="SAM" id="Coils"/>
    </source>
</evidence>
<dbReference type="GO" id="GO:0003697">
    <property type="term" value="F:single-stranded DNA binding"/>
    <property type="evidence" value="ECO:0007669"/>
    <property type="project" value="TreeGrafter"/>
</dbReference>
<feature type="coiled-coil region" evidence="4">
    <location>
        <begin position="459"/>
        <end position="551"/>
    </location>
</feature>
<evidence type="ECO:0000256" key="2">
    <source>
        <dbReference type="ARBA" id="ARBA00018687"/>
    </source>
</evidence>
<proteinExistence type="inferred from homology"/>
<feature type="region of interest" description="Disordered" evidence="5">
    <location>
        <begin position="1180"/>
        <end position="1209"/>
    </location>
</feature>
<feature type="compositionally biased region" description="Low complexity" evidence="5">
    <location>
        <begin position="25"/>
        <end position="46"/>
    </location>
</feature>
<keyword evidence="3 4" id="KW-0175">Coiled coil</keyword>
<accession>A0A5C3FB37</accession>
<feature type="compositionally biased region" description="Polar residues" evidence="5">
    <location>
        <begin position="9"/>
        <end position="24"/>
    </location>
</feature>
<comment type="similarity">
    <text evidence="1">Belongs to the SMC family. SMC5 subfamily.</text>
</comment>
<feature type="compositionally biased region" description="Polar residues" evidence="5">
    <location>
        <begin position="1181"/>
        <end position="1191"/>
    </location>
</feature>
<dbReference type="Pfam" id="PF13476">
    <property type="entry name" value="AAA_23"/>
    <property type="match status" value="1"/>
</dbReference>
<dbReference type="GO" id="GO:0005634">
    <property type="term" value="C:nucleus"/>
    <property type="evidence" value="ECO:0007669"/>
    <property type="project" value="TreeGrafter"/>
</dbReference>
<evidence type="ECO:0000256" key="1">
    <source>
        <dbReference type="ARBA" id="ARBA00010171"/>
    </source>
</evidence>
<feature type="coiled-coil region" evidence="4">
    <location>
        <begin position="986"/>
        <end position="1048"/>
    </location>
</feature>
<dbReference type="InterPro" id="IPR038729">
    <property type="entry name" value="Rad50/SbcC_AAA"/>
</dbReference>
<dbReference type="GO" id="GO:0016887">
    <property type="term" value="F:ATP hydrolysis activity"/>
    <property type="evidence" value="ECO:0007669"/>
    <property type="project" value="InterPro"/>
</dbReference>
<dbReference type="Proteomes" id="UP000323386">
    <property type="component" value="Unassembled WGS sequence"/>
</dbReference>
<evidence type="ECO:0000256" key="5">
    <source>
        <dbReference type="SAM" id="MobiDB-lite"/>
    </source>
</evidence>
<dbReference type="OrthoDB" id="10254973at2759"/>
<feature type="compositionally biased region" description="Low complexity" evidence="5">
    <location>
        <begin position="71"/>
        <end position="84"/>
    </location>
</feature>
<gene>
    <name evidence="7" type="ORF">PSFLO_06942</name>
</gene>
<feature type="domain" description="Rad50/SbcC-type AAA" evidence="6">
    <location>
        <begin position="157"/>
        <end position="354"/>
    </location>
</feature>
<name>A0A5C3FB37_9BASI</name>
<dbReference type="PANTHER" id="PTHR45916">
    <property type="entry name" value="STRUCTURAL MAINTENANCE OF CHROMOSOMES PROTEIN 5"/>
    <property type="match status" value="1"/>
</dbReference>
<evidence type="ECO:0000256" key="3">
    <source>
        <dbReference type="ARBA" id="ARBA00023054"/>
    </source>
</evidence>
<dbReference type="Gene3D" id="3.40.50.300">
    <property type="entry name" value="P-loop containing nucleotide triphosphate hydrolases"/>
    <property type="match status" value="2"/>
</dbReference>
<feature type="compositionally biased region" description="Acidic residues" evidence="5">
    <location>
        <begin position="85"/>
        <end position="100"/>
    </location>
</feature>
<dbReference type="SUPFAM" id="SSF52540">
    <property type="entry name" value="P-loop containing nucleoside triphosphate hydrolases"/>
    <property type="match status" value="1"/>
</dbReference>
<keyword evidence="8" id="KW-1185">Reference proteome</keyword>
<evidence type="ECO:0000259" key="6">
    <source>
        <dbReference type="Pfam" id="PF13476"/>
    </source>
</evidence>
<dbReference type="EMBL" id="OOIP01000027">
    <property type="protein sequence ID" value="SPO41460.1"/>
    <property type="molecule type" value="Genomic_DNA"/>
</dbReference>
<feature type="coiled-coil region" evidence="4">
    <location>
        <begin position="322"/>
        <end position="402"/>
    </location>
</feature>
<feature type="coiled-coil region" evidence="4">
    <location>
        <begin position="752"/>
        <end position="814"/>
    </location>
</feature>
<organism evidence="7 8">
    <name type="scientific">Pseudozyma flocculosa</name>
    <dbReference type="NCBI Taxonomy" id="84751"/>
    <lineage>
        <taxon>Eukaryota</taxon>
        <taxon>Fungi</taxon>
        <taxon>Dikarya</taxon>
        <taxon>Basidiomycota</taxon>
        <taxon>Ustilaginomycotina</taxon>
        <taxon>Ustilaginomycetes</taxon>
        <taxon>Ustilaginales</taxon>
        <taxon>Ustilaginaceae</taxon>
        <taxon>Pseudozyma</taxon>
    </lineage>
</organism>
<feature type="region of interest" description="Disordered" evidence="5">
    <location>
        <begin position="1"/>
        <end position="134"/>
    </location>
</feature>
<dbReference type="GO" id="GO:0000724">
    <property type="term" value="P:double-strand break repair via homologous recombination"/>
    <property type="evidence" value="ECO:0007669"/>
    <property type="project" value="TreeGrafter"/>
</dbReference>
<protein>
    <recommendedName>
        <fullName evidence="2">Structural maintenance of chromosomes protein 5</fullName>
    </recommendedName>
</protein>
<sequence>MLSPPAAGANTSNMTQPLPSTSLRATQPSNSLSSTSAALSSPTQLSMKAEHLSQASAVPGQKSGRKRPRDSSLPSSRRNAAAEAAVDDEDDDAADDDDDEQATRTRPRHHVEVSEADQQSPPPSPSGNAQPGSRIVPLAQRSADGYLPGSIRRVALYQFVTFDFVEFRPGPHLNMIIGPNGTGKSTISSGIALGLGWSTSVLSRQKDLADFVKSDCQEGWIELELQGLPGQANIVIRRTLVKTDNTSDWFLNGRKSSKREVTERVGEFEIDISNLCSFLPQDKVAAFARMSSQEVLVETEKTAGDANLFRWHTKLEELGKVLAAREAALEQDLKQRDNLKERNEALERDVRRFEEREKMEMTIFQLKCKILQVRHDAARAELEALKEAKSEVKARLRAAEEAGAPMKAQKDELKAEIRQADGWIRGQREAMHGEEKSITQLGREIDRRIGELDALHGEMQSLKTLEEQRKKNIRDLKAEIAEREESIRAGPPEVDLSEIKKQLRSIDQEDRQAQDELYRVAALKNHILMESNNLARSRDELKARLESLADVKAQRLETLRRADPAAHTAVMWLRENQAMFQQPVYEPVLLEINVKDPAYANAVESCLNWPLMKTFVCQTRADYDLFTREVIDKRRMRVTVAEVENMELSKFRPPASPDQLCALGLDKYVLELIDGPRDVLTHLCNTAHLHTIPVARDESRVDIERVEGSRLFRRFVIGSTTFTVTYSAYGNKAAQTASRFVTPARNLAGSINDRLKNQLDGQIRTIQQKIAEQEAQMAPLIQSEASLRAERDDLAQRKAELQSEKRDKESVRSNWEKVKVVIEQKKKRLANEEQAPSVEAKRLSCLQRRKKLVHLRAQVAQKLKAAALRMIKLQAGLDVRSLEKLQLAANLRHVESLVEDHRTALGELVSEKEEASRRLQIAVTHYKRIAEESHALANNDQGFVPELDDEVSASSASEHPWRHLLSLTAHAMCDVARAGFQIEDSLEDLQANLSRQQAAYENAQGIRPGVKEQFDERKKEIAALDNKIAKAESDKAALQRRLELTKVTGGFLNPAVSLLQSKWQPALAELVSRISEKFSAAFDSIGCAGEVRIKEAEKFEDWGIEILVKFRDEASLQVLTGQQQSGGVSWLLSAQAAPATASSVIVSSANASIRPGCKCLGGRSVRCPPSCTSCRSRSCQGAPSRSSTRSTRCVDAERPPPNTFTLPNALPDPIFPAPNVFATAKGMDQRAERSVHNHMVDVTCKDSASQYFLITPKLLTDLRYHEKMKILVVNNGDWASKPIGRESKAAAGFTSFSSRRRSSTHSGGAARADLHLHLVWALDPSGHQFASMPPRRSGPTAISERIRHGQQGHLPPA</sequence>
<dbReference type="InterPro" id="IPR027417">
    <property type="entry name" value="P-loop_NTPase"/>
</dbReference>
<dbReference type="PANTHER" id="PTHR45916:SF1">
    <property type="entry name" value="STRUCTURAL MAINTENANCE OF CHROMOSOMES PROTEIN 5"/>
    <property type="match status" value="1"/>
</dbReference>